<evidence type="ECO:0000256" key="7">
    <source>
        <dbReference type="ARBA" id="ARBA00022782"/>
    </source>
</evidence>
<dbReference type="InterPro" id="IPR015526">
    <property type="entry name" value="Frizzled/SFRP"/>
</dbReference>
<comment type="caution">
    <text evidence="9">Lacks conserved residue(s) required for the propagation of feature annotation.</text>
</comment>
<evidence type="ECO:0000259" key="11">
    <source>
        <dbReference type="PROSITE" id="PS50038"/>
    </source>
</evidence>
<gene>
    <name evidence="14" type="ORF">NAV_LOCUS3792</name>
</gene>
<evidence type="ECO:0000259" key="13">
    <source>
        <dbReference type="PROSITE" id="PS50189"/>
    </source>
</evidence>
<evidence type="ECO:0000256" key="2">
    <source>
        <dbReference type="ARBA" id="ARBA00010054"/>
    </source>
</evidence>
<protein>
    <recommendedName>
        <fullName evidence="16">Ubiquitin-like domain-containing protein</fullName>
    </recommendedName>
</protein>
<dbReference type="InterPro" id="IPR029071">
    <property type="entry name" value="Ubiquitin-like_domsf"/>
</dbReference>
<dbReference type="PROSITE" id="PS50189">
    <property type="entry name" value="NTR"/>
    <property type="match status" value="1"/>
</dbReference>
<dbReference type="SUPFAM" id="SSF54236">
    <property type="entry name" value="Ubiquitin-like"/>
    <property type="match status" value="1"/>
</dbReference>
<dbReference type="PANTHER" id="PTHR11309:SF148">
    <property type="entry name" value="SECRETED FRIZZLED-RELATED PROTEIN 1"/>
    <property type="match status" value="1"/>
</dbReference>
<dbReference type="InterPro" id="IPR000626">
    <property type="entry name" value="Ubiquitin-like_dom"/>
</dbReference>
<dbReference type="Gene3D" id="3.10.20.90">
    <property type="entry name" value="Phosphatidylinositol 3-kinase Catalytic Subunit, Chain A, domain 1"/>
    <property type="match status" value="1"/>
</dbReference>
<comment type="similarity">
    <text evidence="2">Belongs to the secreted frizzled-related protein (sFRP) family.</text>
</comment>
<evidence type="ECO:0000313" key="15">
    <source>
        <dbReference type="Proteomes" id="UP000276991"/>
    </source>
</evidence>
<keyword evidence="4" id="KW-0964">Secreted</keyword>
<evidence type="ECO:0000313" key="14">
    <source>
        <dbReference type="EMBL" id="VBB28983.1"/>
    </source>
</evidence>
<dbReference type="SUPFAM" id="SSF50242">
    <property type="entry name" value="TIMP-like"/>
    <property type="match status" value="1"/>
</dbReference>
<dbReference type="PANTHER" id="PTHR11309">
    <property type="entry name" value="FRIZZLED"/>
    <property type="match status" value="1"/>
</dbReference>
<dbReference type="GO" id="GO:0035567">
    <property type="term" value="P:non-canonical Wnt signaling pathway"/>
    <property type="evidence" value="ECO:0007669"/>
    <property type="project" value="TreeGrafter"/>
</dbReference>
<dbReference type="GO" id="GO:0030154">
    <property type="term" value="P:cell differentiation"/>
    <property type="evidence" value="ECO:0007669"/>
    <property type="project" value="UniProtKB-KW"/>
</dbReference>
<evidence type="ECO:0000256" key="1">
    <source>
        <dbReference type="ARBA" id="ARBA00004613"/>
    </source>
</evidence>
<dbReference type="Proteomes" id="UP000276991">
    <property type="component" value="Unassembled WGS sequence"/>
</dbReference>
<feature type="disulfide bond" evidence="9">
    <location>
        <begin position="180"/>
        <end position="204"/>
    </location>
</feature>
<dbReference type="Pfam" id="PF01392">
    <property type="entry name" value="Fz"/>
    <property type="match status" value="1"/>
</dbReference>
<dbReference type="AlphaFoldDB" id="A0A498SDE0"/>
<keyword evidence="8 9" id="KW-1015">Disulfide bond</keyword>
<accession>A0A498SDE0</accession>
<keyword evidence="5" id="KW-0879">Wnt signaling pathway</keyword>
<dbReference type="InterPro" id="IPR001134">
    <property type="entry name" value="Netrin_domain"/>
</dbReference>
<dbReference type="PROSITE" id="PS50038">
    <property type="entry name" value="FZ"/>
    <property type="match status" value="1"/>
</dbReference>
<dbReference type="InterPro" id="IPR008993">
    <property type="entry name" value="TIMP-like_OB-fold"/>
</dbReference>
<keyword evidence="7" id="KW-0221">Differentiation</keyword>
<feature type="disulfide bond" evidence="9">
    <location>
        <begin position="149"/>
        <end position="187"/>
    </location>
</feature>
<comment type="subcellular location">
    <subcellularLocation>
        <location evidence="1">Secreted</location>
    </subcellularLocation>
</comment>
<evidence type="ECO:0000256" key="10">
    <source>
        <dbReference type="SAM" id="MobiDB-lite"/>
    </source>
</evidence>
<name>A0A498SDE0_ACAVI</name>
<dbReference type="PROSITE" id="PS50053">
    <property type="entry name" value="UBIQUITIN_2"/>
    <property type="match status" value="1"/>
</dbReference>
<proteinExistence type="inferred from homology"/>
<feature type="compositionally biased region" description="Polar residues" evidence="10">
    <location>
        <begin position="534"/>
        <end position="546"/>
    </location>
</feature>
<evidence type="ECO:0000256" key="4">
    <source>
        <dbReference type="ARBA" id="ARBA00022525"/>
    </source>
</evidence>
<feature type="domain" description="Ubiquitin-like" evidence="12">
    <location>
        <begin position="399"/>
        <end position="477"/>
    </location>
</feature>
<dbReference type="Gene3D" id="2.40.50.120">
    <property type="match status" value="1"/>
</dbReference>
<dbReference type="GO" id="GO:0017147">
    <property type="term" value="F:Wnt-protein binding"/>
    <property type="evidence" value="ECO:0007669"/>
    <property type="project" value="TreeGrafter"/>
</dbReference>
<evidence type="ECO:0000256" key="9">
    <source>
        <dbReference type="PROSITE-ProRule" id="PRU00090"/>
    </source>
</evidence>
<evidence type="ECO:0000259" key="12">
    <source>
        <dbReference type="PROSITE" id="PS50053"/>
    </source>
</evidence>
<dbReference type="GO" id="GO:0005615">
    <property type="term" value="C:extracellular space"/>
    <property type="evidence" value="ECO:0007669"/>
    <property type="project" value="TreeGrafter"/>
</dbReference>
<reference evidence="14 15" key="1">
    <citation type="submission" date="2018-08" db="EMBL/GenBank/DDBJ databases">
        <authorList>
            <person name="Laetsch R D."/>
            <person name="Stevens L."/>
            <person name="Kumar S."/>
            <person name="Blaxter L. M."/>
        </authorList>
    </citation>
    <scope>NUCLEOTIDE SEQUENCE [LARGE SCALE GENOMIC DNA]</scope>
</reference>
<dbReference type="FunFam" id="1.10.2000.10:FF:000001">
    <property type="entry name" value="secreted frizzled-related protein 2"/>
    <property type="match status" value="1"/>
</dbReference>
<feature type="region of interest" description="Disordered" evidence="10">
    <location>
        <begin position="592"/>
        <end position="615"/>
    </location>
</feature>
<dbReference type="Gene3D" id="4.10.1110.10">
    <property type="entry name" value="AN1-like Zinc finger"/>
    <property type="match status" value="1"/>
</dbReference>
<dbReference type="InterPro" id="IPR036790">
    <property type="entry name" value="Frizzled_dom_sf"/>
</dbReference>
<dbReference type="SMART" id="SM00063">
    <property type="entry name" value="FRI"/>
    <property type="match status" value="1"/>
</dbReference>
<dbReference type="SUPFAM" id="SSF118310">
    <property type="entry name" value="AN1-like Zinc finger"/>
    <property type="match status" value="1"/>
</dbReference>
<feature type="region of interest" description="Disordered" evidence="10">
    <location>
        <begin position="534"/>
        <end position="570"/>
    </location>
</feature>
<keyword evidence="6" id="KW-0732">Signal</keyword>
<feature type="domain" description="FZ" evidence="11">
    <location>
        <begin position="97"/>
        <end position="217"/>
    </location>
</feature>
<organism evidence="14 15">
    <name type="scientific">Acanthocheilonema viteae</name>
    <name type="common">Filarial nematode worm</name>
    <name type="synonym">Dipetalonema viteae</name>
    <dbReference type="NCBI Taxonomy" id="6277"/>
    <lineage>
        <taxon>Eukaryota</taxon>
        <taxon>Metazoa</taxon>
        <taxon>Ecdysozoa</taxon>
        <taxon>Nematoda</taxon>
        <taxon>Chromadorea</taxon>
        <taxon>Rhabditida</taxon>
        <taxon>Spirurina</taxon>
        <taxon>Spiruromorpha</taxon>
        <taxon>Filarioidea</taxon>
        <taxon>Onchocercidae</taxon>
        <taxon>Acanthocheilonema</taxon>
    </lineage>
</organism>
<feature type="region of interest" description="Disordered" evidence="10">
    <location>
        <begin position="690"/>
        <end position="710"/>
    </location>
</feature>
<dbReference type="GO" id="GO:0060070">
    <property type="term" value="P:canonical Wnt signaling pathway"/>
    <property type="evidence" value="ECO:0007669"/>
    <property type="project" value="TreeGrafter"/>
</dbReference>
<dbReference type="EMBL" id="UPTC01000510">
    <property type="protein sequence ID" value="VBB28983.1"/>
    <property type="molecule type" value="Genomic_DNA"/>
</dbReference>
<evidence type="ECO:0000256" key="5">
    <source>
        <dbReference type="ARBA" id="ARBA00022687"/>
    </source>
</evidence>
<evidence type="ECO:0000256" key="6">
    <source>
        <dbReference type="ARBA" id="ARBA00022729"/>
    </source>
</evidence>
<evidence type="ECO:0000256" key="3">
    <source>
        <dbReference type="ARBA" id="ARBA00022473"/>
    </source>
</evidence>
<feature type="compositionally biased region" description="Basic and acidic residues" evidence="10">
    <location>
        <begin position="594"/>
        <end position="608"/>
    </location>
</feature>
<keyword evidence="15" id="KW-1185">Reference proteome</keyword>
<evidence type="ECO:0008006" key="16">
    <source>
        <dbReference type="Google" id="ProtNLM"/>
    </source>
</evidence>
<feature type="domain" description="NTR" evidence="13">
    <location>
        <begin position="229"/>
        <end position="353"/>
    </location>
</feature>
<evidence type="ECO:0000256" key="8">
    <source>
        <dbReference type="ARBA" id="ARBA00023157"/>
    </source>
</evidence>
<feature type="disulfide bond" evidence="9">
    <location>
        <begin position="112"/>
        <end position="158"/>
    </location>
</feature>
<keyword evidence="3" id="KW-0217">Developmental protein</keyword>
<sequence>MDLTDTDMICMRICGRNGIMDVAVMVEKDIVEKHHQQIVIGQTFAEVGGTGVIEGWCTNRLVLSGLMALNELLLLFLPIGTYAYISESWAMLTSDRPSSPKCVDIPRNLTLCYGIQYSTMRLPNLLEHETVDEVIEQAAPWIPLHRLNCHPDTQLFLCSLFAPVCLATMDREILPCQSLCTAVQQGCESRMRQYGFPWPEMLSCNKYPKDNDMCIGAVSEKATNLSDTCSSCSQVSTYENILDHYCRSQIVVKARIGGINKSYVSVRKARSLKRSDRRRSVGRDTVIHFSANRGCPCHFSGTGDPRFLIMADQNDRGDFIANLIMPWRNTEKKRGEQTKEFLISVNGIVQMGSEAQLTRKTLVNPFHLLEFRISRMSSNETNVSKYTNSSANYDSAKNFTISISSVTGHKWEQNVTLCETVDSLKVKIWHRTGLYPYHQGLIFDGISLSELCGQTLLYELGIRNNSLLRLVVITRSGPLALAVPEKLSTVPCSVQAEQNKGDCWEGLRFFGEQNLDENRRTLFRMCELRRQMKQNTSAKSNASEKQVLSAPEDTSAKESSAGDTECDDDKSCSCGGISSSAKVFEAAALSGTKNGDRRIRQNPSREETSNICHSESVNNSARDRLLIMMHPRTASPTTDLNTHSEDGSDFSSGMVVCDLSNEFRSFKAVNQEFYCEEFNSSTAVSRLRVRRKHHGMSNGSAAIQRTRARSKPRIPLAALSHHHRSSDVTSSDDELPHRRITEANFSCSAFRRPSAVSRAQKVLIGYQSQQRCSACAVKLSNFSVAFQCRCGKTLCARHRPAGMHTCTRVRKLQDVSD</sequence>
<dbReference type="InterPro" id="IPR035896">
    <property type="entry name" value="AN1-like_Znf"/>
</dbReference>
<dbReference type="STRING" id="6277.A0A498SDE0"/>
<dbReference type="SUPFAM" id="SSF63501">
    <property type="entry name" value="Frizzled cysteine-rich domain"/>
    <property type="match status" value="1"/>
</dbReference>
<dbReference type="OrthoDB" id="756206at2759"/>
<dbReference type="InterPro" id="IPR020067">
    <property type="entry name" value="Frizzled_dom"/>
</dbReference>
<dbReference type="Gene3D" id="1.10.2000.10">
    <property type="entry name" value="Frizzled cysteine-rich domain"/>
    <property type="match status" value="1"/>
</dbReference>